<organism evidence="1 2">
    <name type="scientific">Ancylostoma ceylanicum</name>
    <dbReference type="NCBI Taxonomy" id="53326"/>
    <lineage>
        <taxon>Eukaryota</taxon>
        <taxon>Metazoa</taxon>
        <taxon>Ecdysozoa</taxon>
        <taxon>Nematoda</taxon>
        <taxon>Chromadorea</taxon>
        <taxon>Rhabditida</taxon>
        <taxon>Rhabditina</taxon>
        <taxon>Rhabditomorpha</taxon>
        <taxon>Strongyloidea</taxon>
        <taxon>Ancylostomatidae</taxon>
        <taxon>Ancylostomatinae</taxon>
        <taxon>Ancylostoma</taxon>
    </lineage>
</organism>
<reference evidence="2" key="1">
    <citation type="journal article" date="2015" name="Nat. Genet.">
        <title>The genome and transcriptome of the zoonotic hookworm Ancylostoma ceylanicum identify infection-specific gene families.</title>
        <authorList>
            <person name="Schwarz E.M."/>
            <person name="Hu Y."/>
            <person name="Antoshechkin I."/>
            <person name="Miller M.M."/>
            <person name="Sternberg P.W."/>
            <person name="Aroian R.V."/>
        </authorList>
    </citation>
    <scope>NUCLEOTIDE SEQUENCE</scope>
    <source>
        <strain evidence="2">HY135</strain>
    </source>
</reference>
<protein>
    <submittedName>
        <fullName evidence="1">Uncharacterized protein</fullName>
    </submittedName>
</protein>
<dbReference type="EMBL" id="JARK01000365">
    <property type="protein sequence ID" value="EYC37805.1"/>
    <property type="molecule type" value="Genomic_DNA"/>
</dbReference>
<evidence type="ECO:0000313" key="1">
    <source>
        <dbReference type="EMBL" id="EYC37805.1"/>
    </source>
</evidence>
<accession>A0A016WDU0</accession>
<gene>
    <name evidence="1" type="primary">Acey_s0765.g2160</name>
    <name evidence="1" type="ORF">Y032_0765g2160</name>
</gene>
<name>A0A016WDU0_9BILA</name>
<proteinExistence type="predicted"/>
<dbReference type="Proteomes" id="UP000024635">
    <property type="component" value="Unassembled WGS sequence"/>
</dbReference>
<sequence length="102" mass="11973">MQCFWKYFRFSPRSLHCIWVKFHFILDVNACFATEVSMSGFSPKGRAKIVNRSRKMVRKRIHADSKDNISSCGFFYRFVLLTGNQILIGKLRGLLYNQDSLE</sequence>
<keyword evidence="2" id="KW-1185">Reference proteome</keyword>
<evidence type="ECO:0000313" key="2">
    <source>
        <dbReference type="Proteomes" id="UP000024635"/>
    </source>
</evidence>
<comment type="caution">
    <text evidence="1">The sequence shown here is derived from an EMBL/GenBank/DDBJ whole genome shotgun (WGS) entry which is preliminary data.</text>
</comment>
<dbReference type="AlphaFoldDB" id="A0A016WDU0"/>